<evidence type="ECO:0000256" key="4">
    <source>
        <dbReference type="ARBA" id="ARBA00022692"/>
    </source>
</evidence>
<feature type="transmembrane region" description="Helical" evidence="11">
    <location>
        <begin position="241"/>
        <end position="261"/>
    </location>
</feature>
<evidence type="ECO:0000256" key="8">
    <source>
        <dbReference type="ARBA" id="ARBA00023136"/>
    </source>
</evidence>
<dbReference type="RefSeq" id="WP_377981493.1">
    <property type="nucleotide sequence ID" value="NZ_JBBKXX010000003.1"/>
</dbReference>
<dbReference type="Proteomes" id="UP001598019">
    <property type="component" value="Unassembled WGS sequence"/>
</dbReference>
<keyword evidence="5 11" id="KW-1133">Transmembrane helix</keyword>
<keyword evidence="7" id="KW-0406">Ion transport</keyword>
<feature type="domain" description="Citrate transporter-like" evidence="12">
    <location>
        <begin position="13"/>
        <end position="344"/>
    </location>
</feature>
<feature type="transmembrane region" description="Helical" evidence="11">
    <location>
        <begin position="61"/>
        <end position="84"/>
    </location>
</feature>
<evidence type="ECO:0000313" key="13">
    <source>
        <dbReference type="EMBL" id="MFD3409159.1"/>
    </source>
</evidence>
<feature type="transmembrane region" description="Helical" evidence="11">
    <location>
        <begin position="174"/>
        <end position="196"/>
    </location>
</feature>
<keyword evidence="9" id="KW-0739">Sodium transport</keyword>
<dbReference type="EMBL" id="JBBKXX010000003">
    <property type="protein sequence ID" value="MFD3409159.1"/>
    <property type="molecule type" value="Genomic_DNA"/>
</dbReference>
<dbReference type="NCBIfam" id="NF038006">
    <property type="entry name" value="NhaD_1"/>
    <property type="match status" value="1"/>
</dbReference>
<evidence type="ECO:0000256" key="2">
    <source>
        <dbReference type="ARBA" id="ARBA00022448"/>
    </source>
</evidence>
<dbReference type="InterPro" id="IPR045016">
    <property type="entry name" value="NhaD-like"/>
</dbReference>
<evidence type="ECO:0000256" key="1">
    <source>
        <dbReference type="ARBA" id="ARBA00004141"/>
    </source>
</evidence>
<evidence type="ECO:0000256" key="10">
    <source>
        <dbReference type="ARBA" id="ARBA00025753"/>
    </source>
</evidence>
<dbReference type="PANTHER" id="PTHR43269:SF2">
    <property type="entry name" value="SODIUM_PROTON ANTIPORTER 1-RELATED"/>
    <property type="match status" value="1"/>
</dbReference>
<keyword evidence="3" id="KW-0050">Antiport</keyword>
<keyword evidence="14" id="KW-1185">Reference proteome</keyword>
<keyword evidence="6" id="KW-0915">Sodium</keyword>
<reference evidence="13 14" key="1">
    <citation type="submission" date="2024-03" db="EMBL/GenBank/DDBJ databases">
        <title>Aquirufa genome sequencing.</title>
        <authorList>
            <person name="Pitt A."/>
            <person name="Hahn M.W."/>
        </authorList>
    </citation>
    <scope>NUCLEOTIDE SEQUENCE [LARGE SCALE GENOMIC DNA]</scope>
    <source>
        <strain evidence="13 14">HETE-83D</strain>
    </source>
</reference>
<dbReference type="PANTHER" id="PTHR43269">
    <property type="entry name" value="SODIUM/PROTON ANTIPORTER 1-RELATED"/>
    <property type="match status" value="1"/>
</dbReference>
<evidence type="ECO:0000256" key="7">
    <source>
        <dbReference type="ARBA" id="ARBA00023065"/>
    </source>
</evidence>
<feature type="transmembrane region" description="Helical" evidence="11">
    <location>
        <begin position="322"/>
        <end position="349"/>
    </location>
</feature>
<evidence type="ECO:0000256" key="3">
    <source>
        <dbReference type="ARBA" id="ARBA00022449"/>
    </source>
</evidence>
<dbReference type="Pfam" id="PF03600">
    <property type="entry name" value="CitMHS"/>
    <property type="match status" value="1"/>
</dbReference>
<accession>A0ABW6DNP1</accession>
<keyword evidence="2" id="KW-0813">Transport</keyword>
<name>A0ABW6DNP1_9BACT</name>
<feature type="transmembrane region" description="Helical" evidence="11">
    <location>
        <begin position="96"/>
        <end position="124"/>
    </location>
</feature>
<gene>
    <name evidence="13" type="primary">nhaD</name>
    <name evidence="13" type="ORF">SKC37_10850</name>
</gene>
<evidence type="ECO:0000313" key="14">
    <source>
        <dbReference type="Proteomes" id="UP001598019"/>
    </source>
</evidence>
<evidence type="ECO:0000259" key="12">
    <source>
        <dbReference type="Pfam" id="PF03600"/>
    </source>
</evidence>
<protein>
    <submittedName>
        <fullName evidence="13">Sodium:proton antiporter NhaD</fullName>
    </submittedName>
</protein>
<evidence type="ECO:0000256" key="6">
    <source>
        <dbReference type="ARBA" id="ARBA00023053"/>
    </source>
</evidence>
<feature type="transmembrane region" description="Helical" evidence="11">
    <location>
        <begin position="27"/>
        <end position="49"/>
    </location>
</feature>
<comment type="caution">
    <text evidence="13">The sequence shown here is derived from an EMBL/GenBank/DDBJ whole genome shotgun (WGS) entry which is preliminary data.</text>
</comment>
<feature type="transmembrane region" description="Helical" evidence="11">
    <location>
        <begin position="398"/>
        <end position="416"/>
    </location>
</feature>
<comment type="similarity">
    <text evidence="10">Belongs to the NhaD Na(+)/H(+) (TC 2.A.62) antiporter family.</text>
</comment>
<feature type="transmembrane region" description="Helical" evidence="11">
    <location>
        <begin position="287"/>
        <end position="310"/>
    </location>
</feature>
<comment type="subcellular location">
    <subcellularLocation>
        <location evidence="1">Membrane</location>
        <topology evidence="1">Multi-pass membrane protein</topology>
    </subcellularLocation>
</comment>
<feature type="transmembrane region" description="Helical" evidence="11">
    <location>
        <begin position="136"/>
        <end position="154"/>
    </location>
</feature>
<evidence type="ECO:0000256" key="5">
    <source>
        <dbReference type="ARBA" id="ARBA00022989"/>
    </source>
</evidence>
<dbReference type="InterPro" id="IPR004680">
    <property type="entry name" value="Cit_transptr-like_dom"/>
</dbReference>
<proteinExistence type="inferred from homology"/>
<evidence type="ECO:0000256" key="11">
    <source>
        <dbReference type="SAM" id="Phobius"/>
    </source>
</evidence>
<sequence length="417" mass="44483">MGIASIVIFILGYLAIAFEHPLKINKTASALLTGVLVWTVYAISTGDASELGHHLASTSEILFFLLGAMTLVELVDAHQGFYFVSRLIKTDKVIKLLWIVGLITFFMSAILDNLTTAIVMVTLLRKLISHKETRKYFVGIVVIAANAGGAWSPIGDVTTTMLWIGGQISATGIIQSLLLPSLLALLVPLAVASYVLKNQAIGQAAASVALSSTEERDGKIMLFAGAGSLIGVPIFKTLTHLPPYMGILLALGIVWILSELLHSEKDEEAKKHLSVGYALTKIDTSSILFFLGILLAIGGLESFGYLHALSDQLAHALGNQNLIVTIIGLASAVVDNVPLVAATMGMYSLTDFPMDHVMWEYLAFCAGTGGSILIIGSAAGVAVMGMEKIEFGWYLKKIGFLALLGYFAGAGLYLLLH</sequence>
<feature type="transmembrane region" description="Helical" evidence="11">
    <location>
        <begin position="361"/>
        <end position="386"/>
    </location>
</feature>
<keyword evidence="4 11" id="KW-0812">Transmembrane</keyword>
<organism evidence="13 14">
    <name type="scientific">Aquirufa esocilacus</name>
    <dbReference type="NCBI Taxonomy" id="3096513"/>
    <lineage>
        <taxon>Bacteria</taxon>
        <taxon>Pseudomonadati</taxon>
        <taxon>Bacteroidota</taxon>
        <taxon>Cytophagia</taxon>
        <taxon>Cytophagales</taxon>
        <taxon>Flectobacillaceae</taxon>
        <taxon>Aquirufa</taxon>
    </lineage>
</organism>
<keyword evidence="8 11" id="KW-0472">Membrane</keyword>
<evidence type="ECO:0000256" key="9">
    <source>
        <dbReference type="ARBA" id="ARBA00023201"/>
    </source>
</evidence>